<dbReference type="PANTHER" id="PTHR21240">
    <property type="entry name" value="2-AMINO-3-CARBOXYLMUCONATE-6-SEMIALDEHYDE DECARBOXYLASE"/>
    <property type="match status" value="1"/>
</dbReference>
<sequence length="266" mass="29658">MICDSPLAESFWEHGRSDDCPVIDVHGHMGPFVGIYLPRSSTEAMIHTMDQCGVRMLLFSHHASMGCPDIGNAPSIEAVRKYPDRLRAYLTVNPHYPEHWARDLAAFDDNPDVFVGLKLHADSHQTPLDAPSYEKAWEFADQRSLPVLAHTWGYSECSGAKIVRKILAEYRSLKLLLGHSLHGDWSEAVAIAAEFPNAYLDLCAVLDDRGPVEMFVAAGLAEKMLFGTDLPWFDPHHGIGSVLSADITDDDRHNILHRNAERLLGH</sequence>
<dbReference type="GO" id="GO:0016787">
    <property type="term" value="F:hydrolase activity"/>
    <property type="evidence" value="ECO:0007669"/>
    <property type="project" value="InterPro"/>
</dbReference>
<keyword evidence="1" id="KW-0456">Lyase</keyword>
<proteinExistence type="predicted"/>
<gene>
    <name evidence="3" type="ORF">LCGC14_1568810</name>
</gene>
<reference evidence="3" key="1">
    <citation type="journal article" date="2015" name="Nature">
        <title>Complex archaea that bridge the gap between prokaryotes and eukaryotes.</title>
        <authorList>
            <person name="Spang A."/>
            <person name="Saw J.H."/>
            <person name="Jorgensen S.L."/>
            <person name="Zaremba-Niedzwiedzka K."/>
            <person name="Martijn J."/>
            <person name="Lind A.E."/>
            <person name="van Eijk R."/>
            <person name="Schleper C."/>
            <person name="Guy L."/>
            <person name="Ettema T.J."/>
        </authorList>
    </citation>
    <scope>NUCLEOTIDE SEQUENCE</scope>
</reference>
<dbReference type="GO" id="GO:0016831">
    <property type="term" value="F:carboxy-lyase activity"/>
    <property type="evidence" value="ECO:0007669"/>
    <property type="project" value="InterPro"/>
</dbReference>
<dbReference type="EMBL" id="LAZR01012206">
    <property type="protein sequence ID" value="KKM28027.1"/>
    <property type="molecule type" value="Genomic_DNA"/>
</dbReference>
<dbReference type="GO" id="GO:0019748">
    <property type="term" value="P:secondary metabolic process"/>
    <property type="evidence" value="ECO:0007669"/>
    <property type="project" value="TreeGrafter"/>
</dbReference>
<comment type="caution">
    <text evidence="3">The sequence shown here is derived from an EMBL/GenBank/DDBJ whole genome shotgun (WGS) entry which is preliminary data.</text>
</comment>
<accession>A0A0F9IKB6</accession>
<dbReference type="InterPro" id="IPR032466">
    <property type="entry name" value="Metal_Hydrolase"/>
</dbReference>
<name>A0A0F9IKB6_9ZZZZ</name>
<dbReference type="InterPro" id="IPR006680">
    <property type="entry name" value="Amidohydro-rel"/>
</dbReference>
<dbReference type="InterPro" id="IPR032465">
    <property type="entry name" value="ACMSD"/>
</dbReference>
<dbReference type="GO" id="GO:0005737">
    <property type="term" value="C:cytoplasm"/>
    <property type="evidence" value="ECO:0007669"/>
    <property type="project" value="TreeGrafter"/>
</dbReference>
<evidence type="ECO:0000259" key="2">
    <source>
        <dbReference type="Pfam" id="PF04909"/>
    </source>
</evidence>
<dbReference type="Pfam" id="PF04909">
    <property type="entry name" value="Amidohydro_2"/>
    <property type="match status" value="1"/>
</dbReference>
<organism evidence="3">
    <name type="scientific">marine sediment metagenome</name>
    <dbReference type="NCBI Taxonomy" id="412755"/>
    <lineage>
        <taxon>unclassified sequences</taxon>
        <taxon>metagenomes</taxon>
        <taxon>ecological metagenomes</taxon>
    </lineage>
</organism>
<evidence type="ECO:0000313" key="3">
    <source>
        <dbReference type="EMBL" id="KKM28027.1"/>
    </source>
</evidence>
<feature type="domain" description="Amidohydrolase-related" evidence="2">
    <location>
        <begin position="76"/>
        <end position="265"/>
    </location>
</feature>
<evidence type="ECO:0000256" key="1">
    <source>
        <dbReference type="ARBA" id="ARBA00023239"/>
    </source>
</evidence>
<dbReference type="SUPFAM" id="SSF51556">
    <property type="entry name" value="Metallo-dependent hydrolases"/>
    <property type="match status" value="1"/>
</dbReference>
<protein>
    <recommendedName>
        <fullName evidence="2">Amidohydrolase-related domain-containing protein</fullName>
    </recommendedName>
</protein>
<dbReference type="AlphaFoldDB" id="A0A0F9IKB6"/>
<dbReference type="Gene3D" id="3.20.20.140">
    <property type="entry name" value="Metal-dependent hydrolases"/>
    <property type="match status" value="1"/>
</dbReference>
<dbReference type="PANTHER" id="PTHR21240:SF28">
    <property type="entry name" value="ISO-OROTATE DECARBOXYLASE (EUROFUNG)"/>
    <property type="match status" value="1"/>
</dbReference>